<reference evidence="13" key="1">
    <citation type="journal article" date="2012" name="Stand. Genomic Sci.">
        <title>Genome sequence of strain HIMB624, a cultured representative from the OM43 clade of marine Betaproteobacteria.</title>
        <authorList>
            <person name="Huggett M.J."/>
            <person name="Hayakawa D.H."/>
            <person name="Rappe M.S."/>
        </authorList>
    </citation>
    <scope>NUCLEOTIDE SEQUENCE [LARGE SCALE GENOMIC DNA]</scope>
    <source>
        <strain evidence="13">KB13</strain>
    </source>
</reference>
<dbReference type="Gene3D" id="3.40.1190.10">
    <property type="entry name" value="Mur-like, catalytic domain"/>
    <property type="match status" value="1"/>
</dbReference>
<evidence type="ECO:0000256" key="4">
    <source>
        <dbReference type="ARBA" id="ARBA00022840"/>
    </source>
</evidence>
<dbReference type="EMBL" id="DS995299">
    <property type="protein sequence ID" value="EDZ64917.1"/>
    <property type="molecule type" value="Genomic_DNA"/>
</dbReference>
<dbReference type="HOGENOM" id="CLU_028104_0_1_4"/>
<dbReference type="AlphaFoldDB" id="B6BW09"/>
<evidence type="ECO:0000256" key="8">
    <source>
        <dbReference type="ARBA" id="ARBA00023316"/>
    </source>
</evidence>
<dbReference type="Pfam" id="PF08245">
    <property type="entry name" value="Mur_ligase_M"/>
    <property type="match status" value="1"/>
</dbReference>
<protein>
    <submittedName>
        <fullName evidence="12">UDP-N-acetylmuramate:L-alanyl-gamma-D-glutamyl-meso-diaminopimelate ligase</fullName>
    </submittedName>
</protein>
<keyword evidence="5" id="KW-0133">Cell shape</keyword>
<evidence type="ECO:0000313" key="13">
    <source>
        <dbReference type="Proteomes" id="UP000004188"/>
    </source>
</evidence>
<feature type="domain" description="Mur ligase central" evidence="11">
    <location>
        <begin position="108"/>
        <end position="290"/>
    </location>
</feature>
<name>B6BW09_9PROT</name>
<keyword evidence="7" id="KW-0131">Cell cycle</keyword>
<dbReference type="Gene3D" id="3.90.190.20">
    <property type="entry name" value="Mur ligase, C-terminal domain"/>
    <property type="match status" value="1"/>
</dbReference>
<evidence type="ECO:0000256" key="7">
    <source>
        <dbReference type="ARBA" id="ARBA00023306"/>
    </source>
</evidence>
<dbReference type="GO" id="GO:0016881">
    <property type="term" value="F:acid-amino acid ligase activity"/>
    <property type="evidence" value="ECO:0007669"/>
    <property type="project" value="InterPro"/>
</dbReference>
<dbReference type="InterPro" id="IPR005757">
    <property type="entry name" value="Mpl"/>
</dbReference>
<feature type="domain" description="Mur ligase N-terminal catalytic" evidence="9">
    <location>
        <begin position="2"/>
        <end position="98"/>
    </location>
</feature>
<evidence type="ECO:0000313" key="12">
    <source>
        <dbReference type="EMBL" id="EDZ64917.1"/>
    </source>
</evidence>
<dbReference type="InterPro" id="IPR000713">
    <property type="entry name" value="Mur_ligase_N"/>
</dbReference>
<evidence type="ECO:0000256" key="3">
    <source>
        <dbReference type="ARBA" id="ARBA00022741"/>
    </source>
</evidence>
<gene>
    <name evidence="12" type="primary">mpl</name>
    <name evidence="12" type="ORF">KB13_1049</name>
</gene>
<dbReference type="GO" id="GO:0009252">
    <property type="term" value="P:peptidoglycan biosynthetic process"/>
    <property type="evidence" value="ECO:0007669"/>
    <property type="project" value="UniProtKB-KW"/>
</dbReference>
<sequence length="451" mass="51682">MHIHVIGICGTFMAGMASLAKDLGHTVTGCDQNVYPPMSTFLESKDIQITQGFDANQVSLKPDLFIVGNVVSRGNPLMEEILNQNLRYQSGPQWLYENLLHDKWVIAVSGTHGKTTTTSMINWILRENDIDCGYLIGGITGNFSSSSSLSQSDSPFFVIEADEYDTAFFDKRSKFIHYRPKTLVINNIEFDHADIFDDISHIKRHFHHLIRTVPQQGKIIINQQDKNTKETVDMGIWSEIEEFNSSESWHIEQINKEKLFFYKEKKIGKLNWDLIGEHNELNAMAAILAARHVGVSEENALKSLSSFKNTKRRLEVIYKKNNLTIYDDFAHHPTAIHFIAKTFCNNFPKDKTLFVIDPRSNTMKRGDLKEELRSILRNIPAFMLFSKDLLWEPAKYLADLDTKIFIAEDLAAFIEKLKNIIFDYDHIVFLSNGSFEGVQSKIISFLENENS</sequence>
<keyword evidence="6" id="KW-0573">Peptidoglycan synthesis</keyword>
<dbReference type="Pfam" id="PF02875">
    <property type="entry name" value="Mur_ligase_C"/>
    <property type="match status" value="1"/>
</dbReference>
<dbReference type="InterPro" id="IPR013221">
    <property type="entry name" value="Mur_ligase_cen"/>
</dbReference>
<dbReference type="STRING" id="314607.KB13_1049"/>
<evidence type="ECO:0000256" key="6">
    <source>
        <dbReference type="ARBA" id="ARBA00022984"/>
    </source>
</evidence>
<dbReference type="PANTHER" id="PTHR43445">
    <property type="entry name" value="UDP-N-ACETYLMURAMATE--L-ALANINE LIGASE-RELATED"/>
    <property type="match status" value="1"/>
</dbReference>
<dbReference type="GO" id="GO:0008360">
    <property type="term" value="P:regulation of cell shape"/>
    <property type="evidence" value="ECO:0007669"/>
    <property type="project" value="UniProtKB-KW"/>
</dbReference>
<organism evidence="12 13">
    <name type="scientific">beta proteobacterium KB13</name>
    <dbReference type="NCBI Taxonomy" id="314607"/>
    <lineage>
        <taxon>Bacteria</taxon>
        <taxon>Pseudomonadati</taxon>
        <taxon>Pseudomonadota</taxon>
        <taxon>Betaproteobacteria</taxon>
        <taxon>Nitrosomonadales</taxon>
        <taxon>OM43 clade</taxon>
    </lineage>
</organism>
<dbReference type="NCBIfam" id="TIGR01081">
    <property type="entry name" value="mpl"/>
    <property type="match status" value="1"/>
</dbReference>
<dbReference type="InterPro" id="IPR050061">
    <property type="entry name" value="MurCDEF_pg_biosynth"/>
</dbReference>
<keyword evidence="1 12" id="KW-0436">Ligase</keyword>
<dbReference type="InterPro" id="IPR036565">
    <property type="entry name" value="Mur-like_cat_sf"/>
</dbReference>
<keyword evidence="3" id="KW-0547">Nucleotide-binding</keyword>
<dbReference type="Proteomes" id="UP000004188">
    <property type="component" value="Unassembled WGS sequence"/>
</dbReference>
<dbReference type="Gene3D" id="3.40.50.720">
    <property type="entry name" value="NAD(P)-binding Rossmann-like Domain"/>
    <property type="match status" value="1"/>
</dbReference>
<dbReference type="GO" id="GO:0071555">
    <property type="term" value="P:cell wall organization"/>
    <property type="evidence" value="ECO:0007669"/>
    <property type="project" value="UniProtKB-KW"/>
</dbReference>
<keyword evidence="13" id="KW-1185">Reference proteome</keyword>
<evidence type="ECO:0000259" key="10">
    <source>
        <dbReference type="Pfam" id="PF02875"/>
    </source>
</evidence>
<dbReference type="SUPFAM" id="SSF53244">
    <property type="entry name" value="MurD-like peptide ligases, peptide-binding domain"/>
    <property type="match status" value="1"/>
</dbReference>
<feature type="domain" description="Mur ligase C-terminal" evidence="10">
    <location>
        <begin position="312"/>
        <end position="431"/>
    </location>
</feature>
<dbReference type="GO" id="GO:0051301">
    <property type="term" value="P:cell division"/>
    <property type="evidence" value="ECO:0007669"/>
    <property type="project" value="UniProtKB-KW"/>
</dbReference>
<keyword evidence="2" id="KW-0132">Cell division</keyword>
<evidence type="ECO:0000256" key="1">
    <source>
        <dbReference type="ARBA" id="ARBA00022598"/>
    </source>
</evidence>
<dbReference type="SUPFAM" id="SSF53623">
    <property type="entry name" value="MurD-like peptide ligases, catalytic domain"/>
    <property type="match status" value="1"/>
</dbReference>
<evidence type="ECO:0000256" key="2">
    <source>
        <dbReference type="ARBA" id="ARBA00022618"/>
    </source>
</evidence>
<evidence type="ECO:0000259" key="11">
    <source>
        <dbReference type="Pfam" id="PF08245"/>
    </source>
</evidence>
<dbReference type="SUPFAM" id="SSF51984">
    <property type="entry name" value="MurCD N-terminal domain"/>
    <property type="match status" value="1"/>
</dbReference>
<dbReference type="InterPro" id="IPR004101">
    <property type="entry name" value="Mur_ligase_C"/>
</dbReference>
<dbReference type="Pfam" id="PF01225">
    <property type="entry name" value="Mur_ligase"/>
    <property type="match status" value="1"/>
</dbReference>
<evidence type="ECO:0000256" key="5">
    <source>
        <dbReference type="ARBA" id="ARBA00022960"/>
    </source>
</evidence>
<dbReference type="eggNOG" id="COG0773">
    <property type="taxonomic scope" value="Bacteria"/>
</dbReference>
<dbReference type="InterPro" id="IPR036615">
    <property type="entry name" value="Mur_ligase_C_dom_sf"/>
</dbReference>
<keyword evidence="4" id="KW-0067">ATP-binding</keyword>
<dbReference type="GO" id="GO:0005524">
    <property type="term" value="F:ATP binding"/>
    <property type="evidence" value="ECO:0007669"/>
    <property type="project" value="UniProtKB-KW"/>
</dbReference>
<evidence type="ECO:0000259" key="9">
    <source>
        <dbReference type="Pfam" id="PF01225"/>
    </source>
</evidence>
<proteinExistence type="predicted"/>
<accession>B6BW09</accession>
<dbReference type="PANTHER" id="PTHR43445:SF5">
    <property type="entry name" value="UDP-N-ACETYLMURAMATE--L-ALANYL-GAMMA-D-GLUTAMYL-MESO-2,6-DIAMINOHEPTANDIOATE LIGASE"/>
    <property type="match status" value="1"/>
</dbReference>
<keyword evidence="8" id="KW-0961">Cell wall biogenesis/degradation</keyword>